<dbReference type="InterPro" id="IPR032914">
    <property type="entry name" value="Vam6/VPS39/TRAP1"/>
</dbReference>
<feature type="chain" id="PRO_5042042517" description="Vacuolar sorting protein 39/Transforming growth factor beta receptor-associated zinc finger domain-containing protein" evidence="1">
    <location>
        <begin position="23"/>
        <end position="259"/>
    </location>
</feature>
<gene>
    <name evidence="3" type="ORF">Nepgr_025874</name>
</gene>
<dbReference type="EMBL" id="BSYO01000027">
    <property type="protein sequence ID" value="GMH24031.1"/>
    <property type="molecule type" value="Genomic_DNA"/>
</dbReference>
<comment type="caution">
    <text evidence="3">The sequence shown here is derived from an EMBL/GenBank/DDBJ whole genome shotgun (WGS) entry which is preliminary data.</text>
</comment>
<evidence type="ECO:0000256" key="1">
    <source>
        <dbReference type="SAM" id="SignalP"/>
    </source>
</evidence>
<evidence type="ECO:0000313" key="4">
    <source>
        <dbReference type="Proteomes" id="UP001279734"/>
    </source>
</evidence>
<dbReference type="InterPro" id="IPR019453">
    <property type="entry name" value="VPS39/TGFA1_Znf"/>
</dbReference>
<dbReference type="GO" id="GO:0006914">
    <property type="term" value="P:autophagy"/>
    <property type="evidence" value="ECO:0007669"/>
    <property type="project" value="TreeGrafter"/>
</dbReference>
<protein>
    <recommendedName>
        <fullName evidence="2">Vacuolar sorting protein 39/Transforming growth factor beta receptor-associated zinc finger domain-containing protein</fullName>
    </recommendedName>
</protein>
<keyword evidence="1" id="KW-0732">Signal</keyword>
<reference evidence="3" key="1">
    <citation type="submission" date="2023-05" db="EMBL/GenBank/DDBJ databases">
        <title>Nepenthes gracilis genome sequencing.</title>
        <authorList>
            <person name="Fukushima K."/>
        </authorList>
    </citation>
    <scope>NUCLEOTIDE SEQUENCE</scope>
    <source>
        <strain evidence="3">SING2019-196</strain>
    </source>
</reference>
<feature type="signal peptide" evidence="1">
    <location>
        <begin position="1"/>
        <end position="22"/>
    </location>
</feature>
<dbReference type="PANTHER" id="PTHR12894:SF27">
    <property type="entry name" value="TRANSFORMING GROWTH FACTOR-BETA RECEPTOR-ASSOCIATED PROTEIN 1"/>
    <property type="match status" value="1"/>
</dbReference>
<dbReference type="Pfam" id="PF10367">
    <property type="entry name" value="zf-Vps39_C"/>
    <property type="match status" value="1"/>
</dbReference>
<dbReference type="GO" id="GO:0005737">
    <property type="term" value="C:cytoplasm"/>
    <property type="evidence" value="ECO:0007669"/>
    <property type="project" value="TreeGrafter"/>
</dbReference>
<keyword evidence="4" id="KW-1185">Reference proteome</keyword>
<name>A0AAD3Y1Y4_NEPGR</name>
<proteinExistence type="predicted"/>
<dbReference type="GO" id="GO:0034058">
    <property type="term" value="P:endosomal vesicle fusion"/>
    <property type="evidence" value="ECO:0007669"/>
    <property type="project" value="TreeGrafter"/>
</dbReference>
<sequence>MNLHCLYMCISFTFLNWLFLSCDRVFESQLLQPSLKSQSNIYLTLLQIYLNPRRTTRDIEKRISNLVSSPNTGILKVSTATSVKSKGGRSARKIAEIEGAEDIRLNLSSTDSGKSDGDAEEFSNEGGSNIMLDEALDLLSQRWERINGAQALKLLPKETKLKNLLPFLGPLLRKSSEAYRNFSVIKRLRQSENLQVKDELFDQRKAVVKITGDSICSLCNKKIGTSVFAVYPNGKTLVHFVCFRDSQSMKAVRGPPLKR</sequence>
<dbReference type="Proteomes" id="UP001279734">
    <property type="component" value="Unassembled WGS sequence"/>
</dbReference>
<organism evidence="3 4">
    <name type="scientific">Nepenthes gracilis</name>
    <name type="common">Slender pitcher plant</name>
    <dbReference type="NCBI Taxonomy" id="150966"/>
    <lineage>
        <taxon>Eukaryota</taxon>
        <taxon>Viridiplantae</taxon>
        <taxon>Streptophyta</taxon>
        <taxon>Embryophyta</taxon>
        <taxon>Tracheophyta</taxon>
        <taxon>Spermatophyta</taxon>
        <taxon>Magnoliopsida</taxon>
        <taxon>eudicotyledons</taxon>
        <taxon>Gunneridae</taxon>
        <taxon>Pentapetalae</taxon>
        <taxon>Caryophyllales</taxon>
        <taxon>Nepenthaceae</taxon>
        <taxon>Nepenthes</taxon>
    </lineage>
</organism>
<accession>A0AAD3Y1Y4</accession>
<evidence type="ECO:0000259" key="2">
    <source>
        <dbReference type="Pfam" id="PF10367"/>
    </source>
</evidence>
<evidence type="ECO:0000313" key="3">
    <source>
        <dbReference type="EMBL" id="GMH24031.1"/>
    </source>
</evidence>
<feature type="domain" description="Vacuolar sorting protein 39/Transforming growth factor beta receptor-associated zinc finger" evidence="2">
    <location>
        <begin position="206"/>
        <end position="245"/>
    </location>
</feature>
<dbReference type="GO" id="GO:0016020">
    <property type="term" value="C:membrane"/>
    <property type="evidence" value="ECO:0007669"/>
    <property type="project" value="TreeGrafter"/>
</dbReference>
<dbReference type="PANTHER" id="PTHR12894">
    <property type="entry name" value="CNH DOMAIN CONTAINING"/>
    <property type="match status" value="1"/>
</dbReference>
<dbReference type="AlphaFoldDB" id="A0AAD3Y1Y4"/>